<organism evidence="6 7">
    <name type="scientific">Candidatus Pullilachnospira stercoravium</name>
    <dbReference type="NCBI Taxonomy" id="2840913"/>
    <lineage>
        <taxon>Bacteria</taxon>
        <taxon>Bacillati</taxon>
        <taxon>Bacillota</taxon>
        <taxon>Clostridia</taxon>
        <taxon>Lachnospirales</taxon>
        <taxon>Lachnospiraceae</taxon>
        <taxon>Lachnospiraceae incertae sedis</taxon>
        <taxon>Candidatus Pullilachnospira</taxon>
    </lineage>
</organism>
<dbReference type="GO" id="GO:0009086">
    <property type="term" value="P:methionine biosynthetic process"/>
    <property type="evidence" value="ECO:0007669"/>
    <property type="project" value="InterPro"/>
</dbReference>
<dbReference type="InterPro" id="IPR003726">
    <property type="entry name" value="HCY_dom"/>
</dbReference>
<keyword evidence="3 4" id="KW-0862">Zinc</keyword>
<feature type="binding site" evidence="3 4">
    <location>
        <position position="269"/>
    </location>
    <ligand>
        <name>Zn(2+)</name>
        <dbReference type="ChEBI" id="CHEBI:29105"/>
    </ligand>
</feature>
<reference evidence="6" key="2">
    <citation type="journal article" date="2021" name="PeerJ">
        <title>Extensive microbial diversity within the chicken gut microbiome revealed by metagenomics and culture.</title>
        <authorList>
            <person name="Gilroy R."/>
            <person name="Ravi A."/>
            <person name="Getino M."/>
            <person name="Pursley I."/>
            <person name="Horton D.L."/>
            <person name="Alikhan N.F."/>
            <person name="Baker D."/>
            <person name="Gharbi K."/>
            <person name="Hall N."/>
            <person name="Watson M."/>
            <person name="Adriaenssens E.M."/>
            <person name="Foster-Nyarko E."/>
            <person name="Jarju S."/>
            <person name="Secka A."/>
            <person name="Antonio M."/>
            <person name="Oren A."/>
            <person name="Chaudhuri R.R."/>
            <person name="La Ragione R."/>
            <person name="Hildebrand F."/>
            <person name="Pallen M.J."/>
        </authorList>
    </citation>
    <scope>NUCLEOTIDE SEQUENCE</scope>
    <source>
        <strain evidence="6">ChiBcec2-4451</strain>
    </source>
</reference>
<feature type="binding site" evidence="3 4">
    <location>
        <position position="203"/>
    </location>
    <ligand>
        <name>Zn(2+)</name>
        <dbReference type="ChEBI" id="CHEBI:29105"/>
    </ligand>
</feature>
<name>A0A9D1T5L4_9FIRM</name>
<dbReference type="Pfam" id="PF02574">
    <property type="entry name" value="S-methyl_trans"/>
    <property type="match status" value="1"/>
</dbReference>
<dbReference type="SUPFAM" id="SSF82282">
    <property type="entry name" value="Homocysteine S-methyltransferase"/>
    <property type="match status" value="1"/>
</dbReference>
<evidence type="ECO:0000256" key="1">
    <source>
        <dbReference type="ARBA" id="ARBA00022603"/>
    </source>
</evidence>
<keyword evidence="2 4" id="KW-0808">Transferase</keyword>
<dbReference type="InterPro" id="IPR036589">
    <property type="entry name" value="HCY_dom_sf"/>
</dbReference>
<dbReference type="GO" id="GO:0032259">
    <property type="term" value="P:methylation"/>
    <property type="evidence" value="ECO:0007669"/>
    <property type="project" value="UniProtKB-KW"/>
</dbReference>
<evidence type="ECO:0000256" key="3">
    <source>
        <dbReference type="PIRSR" id="PIRSR037505-2"/>
    </source>
</evidence>
<evidence type="ECO:0000313" key="7">
    <source>
        <dbReference type="Proteomes" id="UP000886723"/>
    </source>
</evidence>
<sequence>MTKKEFRERTQKGILVLDGATGSNLMKAGMPRGVCTEQWVCENPQAILQLQQAYKEAGSDIIYAPTFSANRISLENHGLQDQVRSLNTQLVQITRKAVGKDCLVAGDLTTTGKQDVPYEELLEAYKEQIDALMEAGADLLAAETMLGVTEPMAVLDAAASLGDIPVLCTLTAESDGSLFFGGNIYDAVESLAEMGADAVGLNCSTGPDQLTAVTENMKKRIQVPLVVKPNAGMPVIDADGTPVYSMGAGEFAQHMQVLIEKGADIVGGCCGTTPEYIRTLCKKIRQSGKVS</sequence>
<dbReference type="PANTHER" id="PTHR11103:SF18">
    <property type="entry name" value="SLR1189 PROTEIN"/>
    <property type="match status" value="1"/>
</dbReference>
<dbReference type="PANTHER" id="PTHR11103">
    <property type="entry name" value="SLR1189 PROTEIN"/>
    <property type="match status" value="1"/>
</dbReference>
<comment type="caution">
    <text evidence="6">The sequence shown here is derived from an EMBL/GenBank/DDBJ whole genome shotgun (WGS) entry which is preliminary data.</text>
</comment>
<dbReference type="EMBL" id="DVON01000100">
    <property type="protein sequence ID" value="HIV12417.1"/>
    <property type="molecule type" value="Genomic_DNA"/>
</dbReference>
<feature type="binding site" evidence="3 4">
    <location>
        <position position="270"/>
    </location>
    <ligand>
        <name>Zn(2+)</name>
        <dbReference type="ChEBI" id="CHEBI:29105"/>
    </ligand>
</feature>
<dbReference type="Gene3D" id="3.20.20.330">
    <property type="entry name" value="Homocysteine-binding-like domain"/>
    <property type="match status" value="1"/>
</dbReference>
<evidence type="ECO:0000259" key="5">
    <source>
        <dbReference type="PROSITE" id="PS50970"/>
    </source>
</evidence>
<gene>
    <name evidence="6" type="ORF">IAA63_04665</name>
</gene>
<evidence type="ECO:0000256" key="2">
    <source>
        <dbReference type="ARBA" id="ARBA00022679"/>
    </source>
</evidence>
<keyword evidence="1 4" id="KW-0489">Methyltransferase</keyword>
<accession>A0A9D1T5L4</accession>
<evidence type="ECO:0000313" key="6">
    <source>
        <dbReference type="EMBL" id="HIV12417.1"/>
    </source>
</evidence>
<keyword evidence="3 4" id="KW-0479">Metal-binding</keyword>
<feature type="domain" description="Hcy-binding" evidence="5">
    <location>
        <begin position="3"/>
        <end position="284"/>
    </location>
</feature>
<reference evidence="6" key="1">
    <citation type="submission" date="2020-10" db="EMBL/GenBank/DDBJ databases">
        <authorList>
            <person name="Gilroy R."/>
        </authorList>
    </citation>
    <scope>NUCLEOTIDE SEQUENCE</scope>
    <source>
        <strain evidence="6">ChiBcec2-4451</strain>
    </source>
</reference>
<evidence type="ECO:0000256" key="4">
    <source>
        <dbReference type="PROSITE-ProRule" id="PRU00333"/>
    </source>
</evidence>
<protein>
    <submittedName>
        <fullName evidence="6">Homocysteine S-methyltransferase family protein</fullName>
    </submittedName>
</protein>
<dbReference type="PROSITE" id="PS50970">
    <property type="entry name" value="HCY"/>
    <property type="match status" value="1"/>
</dbReference>
<dbReference type="PIRSF" id="PIRSF037505">
    <property type="entry name" value="Betaine_HMT"/>
    <property type="match status" value="1"/>
</dbReference>
<comment type="cofactor">
    <cofactor evidence="3">
        <name>Zn(2+)</name>
        <dbReference type="ChEBI" id="CHEBI:29105"/>
    </cofactor>
    <text evidence="3">Binds 1 zinc ion per subunit.</text>
</comment>
<proteinExistence type="predicted"/>
<dbReference type="Proteomes" id="UP000886723">
    <property type="component" value="Unassembled WGS sequence"/>
</dbReference>
<dbReference type="GO" id="GO:0008168">
    <property type="term" value="F:methyltransferase activity"/>
    <property type="evidence" value="ECO:0007669"/>
    <property type="project" value="UniProtKB-UniRule"/>
</dbReference>
<dbReference type="GO" id="GO:0008270">
    <property type="term" value="F:zinc ion binding"/>
    <property type="evidence" value="ECO:0007669"/>
    <property type="project" value="InterPro"/>
</dbReference>
<dbReference type="AlphaFoldDB" id="A0A9D1T5L4"/>
<dbReference type="InterPro" id="IPR017226">
    <property type="entry name" value="BHMT-like"/>
</dbReference>